<dbReference type="AlphaFoldDB" id="A0AAD4F7V3"/>
<dbReference type="InterPro" id="IPR015943">
    <property type="entry name" value="WD40/YVTN_repeat-like_dom_sf"/>
</dbReference>
<name>A0AAD4F7V3_9PEZI</name>
<dbReference type="Proteomes" id="UP001197093">
    <property type="component" value="Unassembled WGS sequence"/>
</dbReference>
<dbReference type="Gene3D" id="2.130.10.10">
    <property type="entry name" value="YVTN repeat-like/Quinoprotein amine dehydrogenase"/>
    <property type="match status" value="2"/>
</dbReference>
<dbReference type="Pfam" id="PF24883">
    <property type="entry name" value="NPHP3_N"/>
    <property type="match status" value="1"/>
</dbReference>
<evidence type="ECO:0000313" key="5">
    <source>
        <dbReference type="EMBL" id="KAG7294475.1"/>
    </source>
</evidence>
<evidence type="ECO:0000259" key="4">
    <source>
        <dbReference type="Pfam" id="PF24883"/>
    </source>
</evidence>
<reference evidence="5" key="1">
    <citation type="submission" date="2023-02" db="EMBL/GenBank/DDBJ databases">
        <authorList>
            <person name="Palmer J.M."/>
        </authorList>
    </citation>
    <scope>NUCLEOTIDE SEQUENCE</scope>
    <source>
        <strain evidence="5">FW57</strain>
    </source>
</reference>
<dbReference type="InterPro" id="IPR036322">
    <property type="entry name" value="WD40_repeat_dom_sf"/>
</dbReference>
<dbReference type="InterPro" id="IPR056884">
    <property type="entry name" value="NPHP3-like_N"/>
</dbReference>
<feature type="region of interest" description="Disordered" evidence="2">
    <location>
        <begin position="478"/>
        <end position="502"/>
    </location>
</feature>
<evidence type="ECO:0000313" key="6">
    <source>
        <dbReference type="Proteomes" id="UP001197093"/>
    </source>
</evidence>
<evidence type="ECO:0000256" key="2">
    <source>
        <dbReference type="SAM" id="MobiDB-lite"/>
    </source>
</evidence>
<gene>
    <name evidence="5" type="ORF">NEMBOFW57_004549</name>
</gene>
<protein>
    <recommendedName>
        <fullName evidence="7">NACHT domain-containing protein</fullName>
    </recommendedName>
</protein>
<evidence type="ECO:0008006" key="7">
    <source>
        <dbReference type="Google" id="ProtNLM"/>
    </source>
</evidence>
<accession>A0AAD4F7V3</accession>
<organism evidence="5 6">
    <name type="scientific">Staphylotrichum longicolle</name>
    <dbReference type="NCBI Taxonomy" id="669026"/>
    <lineage>
        <taxon>Eukaryota</taxon>
        <taxon>Fungi</taxon>
        <taxon>Dikarya</taxon>
        <taxon>Ascomycota</taxon>
        <taxon>Pezizomycotina</taxon>
        <taxon>Sordariomycetes</taxon>
        <taxon>Sordariomycetidae</taxon>
        <taxon>Sordariales</taxon>
        <taxon>Chaetomiaceae</taxon>
        <taxon>Staphylotrichum</taxon>
    </lineage>
</organism>
<dbReference type="Pfam" id="PF22939">
    <property type="entry name" value="WHD_GPIID"/>
    <property type="match status" value="1"/>
</dbReference>
<feature type="domain" description="Nephrocystin 3-like N-terminal" evidence="4">
    <location>
        <begin position="4"/>
        <end position="86"/>
    </location>
</feature>
<dbReference type="SUPFAM" id="SSF50978">
    <property type="entry name" value="WD40 repeat-like"/>
    <property type="match status" value="1"/>
</dbReference>
<sequence>MAESSFEVRRAIVSMIEDGVGVSHGDYHMLWNKLFVDRIFKLESLKSQVWVIDAVDECSSTGVPSLVAMLSKLGRTTPIRVFLTSRPGGQLERLLVQERVPLKELSTGQTGSLADIEGFLQAKCPQIRDNESFKAFLTDVLSKSNGIFLWASLIVSRLENIYSVEDMQETLQAIPSEMDGFYSRIADSILASPSSDLARCILKWVICSPRPLTTDELMEAVKLDIDRTLTASSGQLETITGHLIFVDSHSRVHVTHQTTERDSILLSDPKTCTIITLRATDGSREETALLQSSPDSDSSDGEEQLGSWGAAERIRFGVSQKLVALSYRSSLIAIWDLEAVEKIGNFEREGYITPGPPASDMVFNPIPELELLAISYKDGNLVLCNPWTLEQTAQYRLECTFVLMASTSDGRVLAGGAEDGLIHLFLFETLQPLYRVKPPNDIYQLRGLVFSADNLRFFEIREQCCNVWEPLVLVPKDRADDSSSEPQSEEVASQEAGSSSSPHAFQWRQAVAITQATERELFFVGRHDGTIDVCNGHTGDSIKKLRLHRGSARIKHMGWSDVSNILLTVDDNNRTVVTHLAFKGQSKEPDATSVLDYRGPGAVRQALLSPDAASVILRSDSQLRLISINGTSTISEVDMSVSFCTTHPSNPSLLVAVQTERVHLLDWVTLSKLSPDEGIPVAALHASPSQSGMKVNWYSRSGSPYLVRTVGSPEFQTTSFAAFDASKLVADTKEVDLQVRVLHKVHVRAVVGVLKSSLYFLDATGWVCSVGLKNLRLAAHYTRHFFIPPTWYMGGDVVIGMVSKTAVVFARGERLIVFHGFLEFEEKVLLGDGAALTLQPKDG</sequence>
<comment type="caution">
    <text evidence="5">The sequence shown here is derived from an EMBL/GenBank/DDBJ whole genome shotgun (WGS) entry which is preliminary data.</text>
</comment>
<proteinExistence type="predicted"/>
<keyword evidence="1" id="KW-0677">Repeat</keyword>
<dbReference type="EMBL" id="JAHCVI010000001">
    <property type="protein sequence ID" value="KAG7294475.1"/>
    <property type="molecule type" value="Genomic_DNA"/>
</dbReference>
<feature type="region of interest" description="Disordered" evidence="2">
    <location>
        <begin position="285"/>
        <end position="304"/>
    </location>
</feature>
<dbReference type="PANTHER" id="PTHR10039:SF16">
    <property type="entry name" value="GPI INOSITOL-DEACYLASE"/>
    <property type="match status" value="1"/>
</dbReference>
<dbReference type="PANTHER" id="PTHR10039">
    <property type="entry name" value="AMELOGENIN"/>
    <property type="match status" value="1"/>
</dbReference>
<keyword evidence="6" id="KW-1185">Reference proteome</keyword>
<evidence type="ECO:0000259" key="3">
    <source>
        <dbReference type="Pfam" id="PF22939"/>
    </source>
</evidence>
<feature type="domain" description="GPI inositol-deacylase winged helix" evidence="3">
    <location>
        <begin position="195"/>
        <end position="260"/>
    </location>
</feature>
<evidence type="ECO:0000256" key="1">
    <source>
        <dbReference type="ARBA" id="ARBA00022737"/>
    </source>
</evidence>
<dbReference type="InterPro" id="IPR054471">
    <property type="entry name" value="GPIID_WHD"/>
</dbReference>